<comment type="subcellular location">
    <subcellularLocation>
        <location evidence="2 3">Nucleus</location>
    </subcellularLocation>
</comment>
<keyword evidence="1 2" id="KW-0539">Nucleus</keyword>
<dbReference type="InterPro" id="IPR031137">
    <property type="entry name" value="GRF"/>
</dbReference>
<evidence type="ECO:0000256" key="4">
    <source>
        <dbReference type="SAM" id="MobiDB-lite"/>
    </source>
</evidence>
<dbReference type="GO" id="GO:0005634">
    <property type="term" value="C:nucleus"/>
    <property type="evidence" value="ECO:0007669"/>
    <property type="project" value="UniProtKB-SubCell"/>
</dbReference>
<dbReference type="PANTHER" id="PTHR31602">
    <property type="entry name" value="GROWTH-REGULATING FACTOR 5"/>
    <property type="match status" value="1"/>
</dbReference>
<keyword evidence="7" id="KW-1185">Reference proteome</keyword>
<evidence type="ECO:0000259" key="5">
    <source>
        <dbReference type="PROSITE" id="PS51667"/>
    </source>
</evidence>
<feature type="compositionally biased region" description="Low complexity" evidence="4">
    <location>
        <begin position="65"/>
        <end position="81"/>
    </location>
</feature>
<accession>A0A392QBM8</accession>
<dbReference type="GO" id="GO:0005524">
    <property type="term" value="F:ATP binding"/>
    <property type="evidence" value="ECO:0007669"/>
    <property type="project" value="UniProtKB-UniRule"/>
</dbReference>
<dbReference type="InterPro" id="IPR014977">
    <property type="entry name" value="WRC_dom"/>
</dbReference>
<dbReference type="PANTHER" id="PTHR31602:SF8">
    <property type="entry name" value="GROWTH-REGULATING FACTOR 5"/>
    <property type="match status" value="1"/>
</dbReference>
<organism evidence="6 7">
    <name type="scientific">Trifolium medium</name>
    <dbReference type="NCBI Taxonomy" id="97028"/>
    <lineage>
        <taxon>Eukaryota</taxon>
        <taxon>Viridiplantae</taxon>
        <taxon>Streptophyta</taxon>
        <taxon>Embryophyta</taxon>
        <taxon>Tracheophyta</taxon>
        <taxon>Spermatophyta</taxon>
        <taxon>Magnoliopsida</taxon>
        <taxon>eudicotyledons</taxon>
        <taxon>Gunneridae</taxon>
        <taxon>Pentapetalae</taxon>
        <taxon>rosids</taxon>
        <taxon>fabids</taxon>
        <taxon>Fabales</taxon>
        <taxon>Fabaceae</taxon>
        <taxon>Papilionoideae</taxon>
        <taxon>50 kb inversion clade</taxon>
        <taxon>NPAAA clade</taxon>
        <taxon>Hologalegina</taxon>
        <taxon>IRL clade</taxon>
        <taxon>Trifolieae</taxon>
        <taxon>Trifolium</taxon>
    </lineage>
</organism>
<evidence type="ECO:0000256" key="3">
    <source>
        <dbReference type="RuleBase" id="RU367127"/>
    </source>
</evidence>
<dbReference type="EMBL" id="LXQA010126773">
    <property type="protein sequence ID" value="MCI21783.1"/>
    <property type="molecule type" value="Genomic_DNA"/>
</dbReference>
<keyword evidence="3" id="KW-0805">Transcription regulation</keyword>
<comment type="domain">
    <text evidence="3">The QLQ domain and WRC domain may be involved in protein-protein interaction and DNA-binding, respectively.</text>
</comment>
<evidence type="ECO:0000313" key="6">
    <source>
        <dbReference type="EMBL" id="MCI21783.1"/>
    </source>
</evidence>
<dbReference type="Proteomes" id="UP000265520">
    <property type="component" value="Unassembled WGS sequence"/>
</dbReference>
<sequence>GWGGFHLGYSNNTDPEPGRCRRTDGKKWRCSRDAVVDQKYCERHMNRGRHRSRKPVEGQSGQALTTGGTTNSTATTNATSTITQSGSSKQINVAAVAAASPSSSIVVPGGNTASNTLSFAHQEHSKNMNNLIGQDNASSAANTINRSESDSYCFVVS</sequence>
<keyword evidence="3" id="KW-0010">Activator</keyword>
<evidence type="ECO:0000256" key="1">
    <source>
        <dbReference type="ARBA" id="ARBA00023242"/>
    </source>
</evidence>
<dbReference type="AlphaFoldDB" id="A0A392QBM8"/>
<feature type="domain" description="WRC" evidence="5">
    <location>
        <begin position="14"/>
        <end position="58"/>
    </location>
</feature>
<dbReference type="GO" id="GO:0006351">
    <property type="term" value="P:DNA-templated transcription"/>
    <property type="evidence" value="ECO:0007669"/>
    <property type="project" value="UniProtKB-UniRule"/>
</dbReference>
<feature type="short sequence motif" description="Bipartite nuclear localization signal" evidence="2">
    <location>
        <begin position="47"/>
        <end position="54"/>
    </location>
</feature>
<evidence type="ECO:0000313" key="7">
    <source>
        <dbReference type="Proteomes" id="UP000265520"/>
    </source>
</evidence>
<feature type="short sequence motif" description="Bipartite nuclear localization signal" evidence="2">
    <location>
        <begin position="19"/>
        <end position="29"/>
    </location>
</feature>
<dbReference type="GO" id="GO:0032502">
    <property type="term" value="P:developmental process"/>
    <property type="evidence" value="ECO:0007669"/>
    <property type="project" value="InterPro"/>
</dbReference>
<protein>
    <recommendedName>
        <fullName evidence="3">Growth-regulating factor</fullName>
    </recommendedName>
</protein>
<comment type="function">
    <text evidence="3">Transcription activator.</text>
</comment>
<feature type="region of interest" description="Disordered" evidence="4">
    <location>
        <begin position="1"/>
        <end position="24"/>
    </location>
</feature>
<feature type="region of interest" description="Disordered" evidence="4">
    <location>
        <begin position="43"/>
        <end position="89"/>
    </location>
</feature>
<feature type="non-terminal residue" evidence="6">
    <location>
        <position position="1"/>
    </location>
</feature>
<dbReference type="Pfam" id="PF08879">
    <property type="entry name" value="WRC"/>
    <property type="match status" value="1"/>
</dbReference>
<reference evidence="6 7" key="1">
    <citation type="journal article" date="2018" name="Front. Plant Sci.">
        <title>Red Clover (Trifolium pratense) and Zigzag Clover (T. medium) - A Picture of Genomic Similarities and Differences.</title>
        <authorList>
            <person name="Dluhosova J."/>
            <person name="Istvanek J."/>
            <person name="Nedelnik J."/>
            <person name="Repkova J."/>
        </authorList>
    </citation>
    <scope>NUCLEOTIDE SEQUENCE [LARGE SCALE GENOMIC DNA]</scope>
    <source>
        <strain evidence="7">cv. 10/8</strain>
        <tissue evidence="6">Leaf</tissue>
    </source>
</reference>
<comment type="similarity">
    <text evidence="3">Belongs to the GRF family.</text>
</comment>
<dbReference type="PROSITE" id="PS51667">
    <property type="entry name" value="WRC"/>
    <property type="match status" value="1"/>
</dbReference>
<evidence type="ECO:0000256" key="2">
    <source>
        <dbReference type="PROSITE-ProRule" id="PRU01002"/>
    </source>
</evidence>
<proteinExistence type="inferred from homology"/>
<name>A0A392QBM8_9FABA</name>
<keyword evidence="3" id="KW-0804">Transcription</keyword>
<comment type="caution">
    <text evidence="6">The sequence shown here is derived from an EMBL/GenBank/DDBJ whole genome shotgun (WGS) entry which is preliminary data.</text>
</comment>